<gene>
    <name evidence="1" type="ORF">A6K76_16340</name>
</gene>
<protein>
    <submittedName>
        <fullName evidence="1">Uncharacterized protein</fullName>
    </submittedName>
</protein>
<dbReference type="AlphaFoldDB" id="A0A1C0Y534"/>
<accession>A0A1C0Y534</accession>
<keyword evidence="2" id="KW-1185">Reference proteome</keyword>
<evidence type="ECO:0000313" key="2">
    <source>
        <dbReference type="Proteomes" id="UP000093482"/>
    </source>
</evidence>
<evidence type="ECO:0000313" key="1">
    <source>
        <dbReference type="EMBL" id="OCS82244.1"/>
    </source>
</evidence>
<comment type="caution">
    <text evidence="1">The sequence shown here is derived from an EMBL/GenBank/DDBJ whole genome shotgun (WGS) entry which is preliminary data.</text>
</comment>
<name>A0A1C0Y534_9BACL</name>
<reference evidence="1 2" key="1">
    <citation type="submission" date="2016-07" db="EMBL/GenBank/DDBJ databases">
        <title>Caryophanon latum genome sequencing.</title>
        <authorList>
            <person name="Verma A."/>
            <person name="Pal Y."/>
            <person name="Krishnamurthi S."/>
        </authorList>
    </citation>
    <scope>NUCLEOTIDE SEQUENCE [LARGE SCALE GENOMIC DNA]</scope>
    <source>
        <strain evidence="1 2">DSM 14151</strain>
    </source>
</reference>
<dbReference type="OrthoDB" id="2883027at2"/>
<sequence length="124" mass="14702">MANQHAWHFILLFENIETNEQYRFIYEAIESEGKQPFLTFRMTEELTLPSIEELIAEFFETAEAAALDYGPTFYKVANSQYMKWYDAQHPSRKDIRPDAQHHLFVTSTLYIEIITEIEPSVYQL</sequence>
<organism evidence="1 2">
    <name type="scientific">Caryophanon latum</name>
    <dbReference type="NCBI Taxonomy" id="33977"/>
    <lineage>
        <taxon>Bacteria</taxon>
        <taxon>Bacillati</taxon>
        <taxon>Bacillota</taxon>
        <taxon>Bacilli</taxon>
        <taxon>Bacillales</taxon>
        <taxon>Caryophanaceae</taxon>
        <taxon>Caryophanon</taxon>
    </lineage>
</organism>
<proteinExistence type="predicted"/>
<dbReference type="Proteomes" id="UP000093482">
    <property type="component" value="Unassembled WGS sequence"/>
</dbReference>
<dbReference type="EMBL" id="MATO01000097">
    <property type="protein sequence ID" value="OCS82244.1"/>
    <property type="molecule type" value="Genomic_DNA"/>
</dbReference>